<dbReference type="InterPro" id="IPR036056">
    <property type="entry name" value="Fibrinogen-like_C"/>
</dbReference>
<gene>
    <name evidence="3" type="ORF">EGW08_022328</name>
</gene>
<dbReference type="PANTHER" id="PTHR19143">
    <property type="entry name" value="FIBRINOGEN/TENASCIN/ANGIOPOEITIN"/>
    <property type="match status" value="1"/>
</dbReference>
<dbReference type="SMART" id="SM00186">
    <property type="entry name" value="FBG"/>
    <property type="match status" value="1"/>
</dbReference>
<comment type="caution">
    <text evidence="3">The sequence shown here is derived from an EMBL/GenBank/DDBJ whole genome shotgun (WGS) entry which is preliminary data.</text>
</comment>
<dbReference type="PANTHER" id="PTHR19143:SF458">
    <property type="entry name" value="FIBRINOGEN C-TERMINAL DOMAIN-CONTAINING PROTEIN-RELATED"/>
    <property type="match status" value="1"/>
</dbReference>
<reference evidence="3 4" key="1">
    <citation type="submission" date="2019-01" db="EMBL/GenBank/DDBJ databases">
        <title>A draft genome assembly of the solar-powered sea slug Elysia chlorotica.</title>
        <authorList>
            <person name="Cai H."/>
            <person name="Li Q."/>
            <person name="Fang X."/>
            <person name="Li J."/>
            <person name="Curtis N.E."/>
            <person name="Altenburger A."/>
            <person name="Shibata T."/>
            <person name="Feng M."/>
            <person name="Maeda T."/>
            <person name="Schwartz J.A."/>
            <person name="Shigenobu S."/>
            <person name="Lundholm N."/>
            <person name="Nishiyama T."/>
            <person name="Yang H."/>
            <person name="Hasebe M."/>
            <person name="Li S."/>
            <person name="Pierce S.K."/>
            <person name="Wang J."/>
        </authorList>
    </citation>
    <scope>NUCLEOTIDE SEQUENCE [LARGE SCALE GENOMIC DNA]</scope>
    <source>
        <strain evidence="3">EC2010</strain>
        <tissue evidence="3">Whole organism of an adult</tissue>
    </source>
</reference>
<evidence type="ECO:0000313" key="4">
    <source>
        <dbReference type="Proteomes" id="UP000271974"/>
    </source>
</evidence>
<organism evidence="3 4">
    <name type="scientific">Elysia chlorotica</name>
    <name type="common">Eastern emerald elysia</name>
    <name type="synonym">Sea slug</name>
    <dbReference type="NCBI Taxonomy" id="188477"/>
    <lineage>
        <taxon>Eukaryota</taxon>
        <taxon>Metazoa</taxon>
        <taxon>Spiralia</taxon>
        <taxon>Lophotrochozoa</taxon>
        <taxon>Mollusca</taxon>
        <taxon>Gastropoda</taxon>
        <taxon>Heterobranchia</taxon>
        <taxon>Euthyneura</taxon>
        <taxon>Panpulmonata</taxon>
        <taxon>Sacoglossa</taxon>
        <taxon>Placobranchoidea</taxon>
        <taxon>Plakobranchidae</taxon>
        <taxon>Elysia</taxon>
    </lineage>
</organism>
<dbReference type="Pfam" id="PF00147">
    <property type="entry name" value="Fibrinogen_C"/>
    <property type="match status" value="1"/>
</dbReference>
<dbReference type="STRING" id="188477.A0A433SL98"/>
<dbReference type="PROSITE" id="PS51406">
    <property type="entry name" value="FIBRINOGEN_C_2"/>
    <property type="match status" value="1"/>
</dbReference>
<dbReference type="SUPFAM" id="SSF56496">
    <property type="entry name" value="Fibrinogen C-terminal domain-like"/>
    <property type="match status" value="1"/>
</dbReference>
<name>A0A433SL98_ELYCH</name>
<protein>
    <recommendedName>
        <fullName evidence="2">Fibrinogen C-terminal domain-containing protein</fullName>
    </recommendedName>
</protein>
<dbReference type="Gene3D" id="3.90.215.10">
    <property type="entry name" value="Gamma Fibrinogen, chain A, domain 1"/>
    <property type="match status" value="1"/>
</dbReference>
<accession>A0A433SL98</accession>
<dbReference type="Proteomes" id="UP000271974">
    <property type="component" value="Unassembled WGS sequence"/>
</dbReference>
<evidence type="ECO:0000259" key="2">
    <source>
        <dbReference type="PROSITE" id="PS51406"/>
    </source>
</evidence>
<evidence type="ECO:0000256" key="1">
    <source>
        <dbReference type="ARBA" id="ARBA00023157"/>
    </source>
</evidence>
<dbReference type="CDD" id="cd00087">
    <property type="entry name" value="FReD"/>
    <property type="match status" value="1"/>
</dbReference>
<dbReference type="OrthoDB" id="6145874at2759"/>
<dbReference type="GO" id="GO:0005615">
    <property type="term" value="C:extracellular space"/>
    <property type="evidence" value="ECO:0007669"/>
    <property type="project" value="TreeGrafter"/>
</dbReference>
<dbReference type="InterPro" id="IPR020837">
    <property type="entry name" value="Fibrinogen_CS"/>
</dbReference>
<dbReference type="PROSITE" id="PS00514">
    <property type="entry name" value="FIBRINOGEN_C_1"/>
    <property type="match status" value="1"/>
</dbReference>
<dbReference type="AlphaFoldDB" id="A0A433SL98"/>
<feature type="domain" description="Fibrinogen C-terminal" evidence="2">
    <location>
        <begin position="170"/>
        <end position="395"/>
    </location>
</feature>
<proteinExistence type="predicted"/>
<evidence type="ECO:0000313" key="3">
    <source>
        <dbReference type="EMBL" id="RUS69910.1"/>
    </source>
</evidence>
<dbReference type="InterPro" id="IPR002181">
    <property type="entry name" value="Fibrinogen_a/b/g_C_dom"/>
</dbReference>
<sequence>MVTGLEMSLDRSESHGPGAEVATCYLACEENLESLSSSHANISSLSIFKKTPHAFSDNDSSEKGSLIASVTLQQPTLSRVMESLKVNGLLEVKRSTIHIEMLERADCIAAYTCEVRTVDSWGNVHISVNRLRQQQLQRESQSFTGTVTSALSVQLLAMVHQLDTKLALLSQSSAISQNKMDHLERRLDARLWSIEGKVNTIEPRLVVFPNEESDIDVPYLCDTLTDGGGWIIIQRRATGDVDFYRDWDSYKTGFGSLSGDFWLGNENIHKLTTKGVYELRVEIKFKGRLEYASYDKFSIGKELSKYTLRLGQYSGTAGDSLREHDGEPFSTHDKDHDLYNRNCAEVFTGAWWYKACHHSNLNGKWQATAYKGPNWQTLTQGDPVSFSEMKIRRKYHR</sequence>
<dbReference type="InterPro" id="IPR050373">
    <property type="entry name" value="Fibrinogen_C-term_domain"/>
</dbReference>
<dbReference type="EMBL" id="RQTK01001539">
    <property type="protein sequence ID" value="RUS69910.1"/>
    <property type="molecule type" value="Genomic_DNA"/>
</dbReference>
<keyword evidence="4" id="KW-1185">Reference proteome</keyword>
<dbReference type="InterPro" id="IPR014716">
    <property type="entry name" value="Fibrinogen_a/b/g_C_1"/>
</dbReference>
<keyword evidence="1" id="KW-1015">Disulfide bond</keyword>